<evidence type="ECO:0000313" key="1">
    <source>
        <dbReference type="EMBL" id="EFV95990.1"/>
    </source>
</evidence>
<dbReference type="Proteomes" id="UP000011021">
    <property type="component" value="Unassembled WGS sequence"/>
</dbReference>
<dbReference type="HOGENOM" id="CLU_1022294_0_0_4"/>
<reference evidence="1 2" key="1">
    <citation type="submission" date="2010-12" db="EMBL/GenBank/DDBJ databases">
        <authorList>
            <person name="Muzny D."/>
            <person name="Qin X."/>
            <person name="Deng J."/>
            <person name="Jiang H."/>
            <person name="Liu Y."/>
            <person name="Qu J."/>
            <person name="Song X.-Z."/>
            <person name="Zhang L."/>
            <person name="Thornton R."/>
            <person name="Coyle M."/>
            <person name="Francisco L."/>
            <person name="Jackson L."/>
            <person name="Javaid M."/>
            <person name="Korchina V."/>
            <person name="Kovar C."/>
            <person name="Mata R."/>
            <person name="Mathew T."/>
            <person name="Ngo R."/>
            <person name="Nguyen L."/>
            <person name="Nguyen N."/>
            <person name="Okwuonu G."/>
            <person name="Ongeri F."/>
            <person name="Pham C."/>
            <person name="Simmons D."/>
            <person name="Wilczek-Boney K."/>
            <person name="Hale W."/>
            <person name="Jakkamsetti A."/>
            <person name="Pham P."/>
            <person name="Ruth R."/>
            <person name="San Lucas F."/>
            <person name="Warren J."/>
            <person name="Zhang J."/>
            <person name="Zhao Z."/>
            <person name="Zhou C."/>
            <person name="Zhu D."/>
            <person name="Lee S."/>
            <person name="Bess C."/>
            <person name="Blankenburg K."/>
            <person name="Forbes L."/>
            <person name="Fu Q."/>
            <person name="Gubbala S."/>
            <person name="Hirani K."/>
            <person name="Jayaseelan J.C."/>
            <person name="Lara F."/>
            <person name="Munidasa M."/>
            <person name="Palculict T."/>
            <person name="Patil S."/>
            <person name="Pu L.-L."/>
            <person name="Saada N."/>
            <person name="Tang L."/>
            <person name="Weissenberger G."/>
            <person name="Zhu Y."/>
            <person name="Hemphill L."/>
            <person name="Shang Y."/>
            <person name="Youmans B."/>
            <person name="Ayvaz T."/>
            <person name="Ross M."/>
            <person name="Santibanez J."/>
            <person name="Aqrawi P."/>
            <person name="Gross S."/>
            <person name="Joshi V."/>
            <person name="Fowler G."/>
            <person name="Nazareth L."/>
            <person name="Reid J."/>
            <person name="Worley K."/>
            <person name="Petrosino J."/>
            <person name="Highlander S."/>
            <person name="Gibbs R."/>
        </authorList>
    </citation>
    <scope>NUCLEOTIDE SEQUENCE [LARGE SCALE GENOMIC DNA]</scope>
    <source>
        <strain evidence="1 2">ATCC 51599</strain>
    </source>
</reference>
<organism evidence="1 2">
    <name type="scientific">Lautropia mirabilis ATCC 51599</name>
    <dbReference type="NCBI Taxonomy" id="887898"/>
    <lineage>
        <taxon>Bacteria</taxon>
        <taxon>Pseudomonadati</taxon>
        <taxon>Pseudomonadota</taxon>
        <taxon>Betaproteobacteria</taxon>
        <taxon>Burkholderiales</taxon>
        <taxon>Burkholderiaceae</taxon>
        <taxon>Lautropia</taxon>
    </lineage>
</organism>
<evidence type="ECO:0000313" key="2">
    <source>
        <dbReference type="Proteomes" id="UP000011021"/>
    </source>
</evidence>
<proteinExistence type="predicted"/>
<name>E7RUK7_9BURK</name>
<keyword evidence="2" id="KW-1185">Reference proteome</keyword>
<gene>
    <name evidence="1" type="ORF">HMPREF0551_0173</name>
</gene>
<dbReference type="EMBL" id="AEQP01000001">
    <property type="protein sequence ID" value="EFV95990.1"/>
    <property type="molecule type" value="Genomic_DNA"/>
</dbReference>
<accession>E7RUK7</accession>
<dbReference type="STRING" id="887898.HMPREF0551_0173"/>
<dbReference type="AlphaFoldDB" id="E7RUK7"/>
<sequence length="272" mass="28750">MSLAPALPAGSHAAGKLRLLTHNAPWPFNYTLEDSGPQLSLNRNLRPERLGSCGMFGNCLDFRQARLAESGHSGAVTWGRFNGGQARLRLLLMDLDNQLQQDRGIHYLAGIPTVTMPTHGAARYTLSGATAPTFGKGGTAPGSFSGQGLVQFGPGTGTRVALEGQLKFGNDQHYRMVTEGAGFDAQGRLNTIGNTNLRMTAPNTFTGQLQVHALGRSDDMKCGAGDCRADVNGAFFGQDAAQLGFGYTVSNPTYSGETDTIQGVAVMDRSAP</sequence>
<evidence type="ECO:0008006" key="3">
    <source>
        <dbReference type="Google" id="ProtNLM"/>
    </source>
</evidence>
<comment type="caution">
    <text evidence="1">The sequence shown here is derived from an EMBL/GenBank/DDBJ whole genome shotgun (WGS) entry which is preliminary data.</text>
</comment>
<protein>
    <recommendedName>
        <fullName evidence="3">Transferrin-binding protein B C-lobe/N-lobe beta barrel domain-containing protein</fullName>
    </recommendedName>
</protein>